<dbReference type="AlphaFoldDB" id="A0A315AJD4"/>
<dbReference type="Gene3D" id="1.20.120.1230">
    <property type="match status" value="1"/>
</dbReference>
<evidence type="ECO:0000313" key="2">
    <source>
        <dbReference type="EMBL" id="PQQ14386.1"/>
    </source>
</evidence>
<evidence type="ECO:0000259" key="1">
    <source>
        <dbReference type="Pfam" id="PF24862"/>
    </source>
</evidence>
<comment type="caution">
    <text evidence="2">The sequence shown here is derived from an EMBL/GenBank/DDBJ whole genome shotgun (WGS) entry which is preliminary data.</text>
</comment>
<evidence type="ECO:0000313" key="3">
    <source>
        <dbReference type="Proteomes" id="UP000250321"/>
    </source>
</evidence>
<dbReference type="Proteomes" id="UP000250321">
    <property type="component" value="Unassembled WGS sequence"/>
</dbReference>
<keyword evidence="3" id="KW-1185">Reference proteome</keyword>
<organism evidence="2 3">
    <name type="scientific">Prunus yedoensis var. nudiflora</name>
    <dbReference type="NCBI Taxonomy" id="2094558"/>
    <lineage>
        <taxon>Eukaryota</taxon>
        <taxon>Viridiplantae</taxon>
        <taxon>Streptophyta</taxon>
        <taxon>Embryophyta</taxon>
        <taxon>Tracheophyta</taxon>
        <taxon>Spermatophyta</taxon>
        <taxon>Magnoliopsida</taxon>
        <taxon>eudicotyledons</taxon>
        <taxon>Gunneridae</taxon>
        <taxon>Pentapetalae</taxon>
        <taxon>rosids</taxon>
        <taxon>fabids</taxon>
        <taxon>Rosales</taxon>
        <taxon>Rosaceae</taxon>
        <taxon>Amygdaloideae</taxon>
        <taxon>Amygdaleae</taxon>
        <taxon>Prunus</taxon>
    </lineage>
</organism>
<accession>A0A315AJD4</accession>
<reference evidence="2 3" key="1">
    <citation type="submission" date="2018-02" db="EMBL/GenBank/DDBJ databases">
        <title>Draft genome of wild Prunus yedoensis var. nudiflora.</title>
        <authorList>
            <person name="Baek S."/>
            <person name="Kim J.-H."/>
            <person name="Choi K."/>
            <person name="Kim G.-B."/>
            <person name="Cho A."/>
            <person name="Jang H."/>
            <person name="Shin C.-H."/>
            <person name="Yu H.-J."/>
            <person name="Mun J.-H."/>
        </authorList>
    </citation>
    <scope>NUCLEOTIDE SEQUENCE [LARGE SCALE GENOMIC DNA]</scope>
    <source>
        <strain evidence="3">cv. Jeju island</strain>
        <tissue evidence="2">Leaf</tissue>
    </source>
</reference>
<feature type="domain" description="Sucrose synthase EPBD" evidence="1">
    <location>
        <begin position="1"/>
        <end position="57"/>
    </location>
</feature>
<gene>
    <name evidence="2" type="ORF">Pyn_39002</name>
</gene>
<name>A0A315AJD4_PRUYE</name>
<dbReference type="STRING" id="2094558.A0A315AJD4"/>
<sequence length="82" mass="10029">MFRNKDSLEPLLDFLRAHKCKGHALMLNDRIQSISSFSQFWGRLRNIFLSFHPRHPILSLNMYYKEWVSSEDGEIMQYMYWR</sequence>
<dbReference type="EMBL" id="PJQY01000261">
    <property type="protein sequence ID" value="PQQ14386.1"/>
    <property type="molecule type" value="Genomic_DNA"/>
</dbReference>
<protein>
    <submittedName>
        <fullName evidence="2">Sucrose synthase 2</fullName>
    </submittedName>
</protein>
<proteinExistence type="predicted"/>
<dbReference type="Pfam" id="PF24862">
    <property type="entry name" value="SUS_EPBD"/>
    <property type="match status" value="1"/>
</dbReference>
<dbReference type="InterPro" id="IPR056736">
    <property type="entry name" value="SUS_EPBD"/>
</dbReference>